<protein>
    <submittedName>
        <fullName evidence="1">Transposase</fullName>
    </submittedName>
</protein>
<dbReference type="Proteomes" id="UP000317839">
    <property type="component" value="Unassembled WGS sequence"/>
</dbReference>
<evidence type="ECO:0000313" key="1">
    <source>
        <dbReference type="EMBL" id="TQV71969.1"/>
    </source>
</evidence>
<dbReference type="EMBL" id="VIKR01000001">
    <property type="protein sequence ID" value="TQV77537.1"/>
    <property type="molecule type" value="Genomic_DNA"/>
</dbReference>
<organism evidence="1 3">
    <name type="scientific">Aliikangiella marina</name>
    <dbReference type="NCBI Taxonomy" id="1712262"/>
    <lineage>
        <taxon>Bacteria</taxon>
        <taxon>Pseudomonadati</taxon>
        <taxon>Pseudomonadota</taxon>
        <taxon>Gammaproteobacteria</taxon>
        <taxon>Oceanospirillales</taxon>
        <taxon>Pleioneaceae</taxon>
        <taxon>Aliikangiella</taxon>
    </lineage>
</organism>
<dbReference type="AlphaFoldDB" id="A0A545T417"/>
<name>A0A545T417_9GAMM</name>
<evidence type="ECO:0000313" key="2">
    <source>
        <dbReference type="EMBL" id="TQV77537.1"/>
    </source>
</evidence>
<gene>
    <name evidence="2" type="ORF">FLL45_06225</name>
    <name evidence="1" type="ORF">FLL45_17235</name>
</gene>
<reference evidence="1 3" key="1">
    <citation type="submission" date="2019-06" db="EMBL/GenBank/DDBJ databases">
        <title>Draft genome of Aliikangiella marina GYP-15.</title>
        <authorList>
            <person name="Wang G."/>
        </authorList>
    </citation>
    <scope>NUCLEOTIDE SEQUENCE [LARGE SCALE GENOMIC DNA]</scope>
    <source>
        <strain evidence="1 3">GYP-15</strain>
    </source>
</reference>
<sequence>MAIKRSDLIDSENAGYYHLISRCVRRAFLCGVDDETGVSYEHRRAW</sequence>
<dbReference type="EMBL" id="VIKR01000005">
    <property type="protein sequence ID" value="TQV71969.1"/>
    <property type="molecule type" value="Genomic_DNA"/>
</dbReference>
<keyword evidence="3" id="KW-1185">Reference proteome</keyword>
<comment type="caution">
    <text evidence="1">The sequence shown here is derived from an EMBL/GenBank/DDBJ whole genome shotgun (WGS) entry which is preliminary data.</text>
</comment>
<feature type="non-terminal residue" evidence="1">
    <location>
        <position position="46"/>
    </location>
</feature>
<evidence type="ECO:0000313" key="3">
    <source>
        <dbReference type="Proteomes" id="UP000317839"/>
    </source>
</evidence>
<proteinExistence type="predicted"/>
<accession>A0A545T417</accession>